<dbReference type="OrthoDB" id="2428592at2759"/>
<keyword evidence="3" id="KW-1185">Reference proteome</keyword>
<evidence type="ECO:0000313" key="3">
    <source>
        <dbReference type="Proteomes" id="UP000789405"/>
    </source>
</evidence>
<evidence type="ECO:0000313" key="2">
    <source>
        <dbReference type="EMBL" id="CAG8792417.1"/>
    </source>
</evidence>
<proteinExistence type="predicted"/>
<dbReference type="Proteomes" id="UP000789405">
    <property type="component" value="Unassembled WGS sequence"/>
</dbReference>
<name>A0A9N9JR82_9GLOM</name>
<reference evidence="2" key="1">
    <citation type="submission" date="2021-06" db="EMBL/GenBank/DDBJ databases">
        <authorList>
            <person name="Kallberg Y."/>
            <person name="Tangrot J."/>
            <person name="Rosling A."/>
        </authorList>
    </citation>
    <scope>NUCLEOTIDE SEQUENCE</scope>
    <source>
        <strain evidence="2">MA453B</strain>
    </source>
</reference>
<feature type="region of interest" description="Disordered" evidence="1">
    <location>
        <begin position="81"/>
        <end position="108"/>
    </location>
</feature>
<gene>
    <name evidence="2" type="ORF">DERYTH_LOCUS21694</name>
</gene>
<protein>
    <submittedName>
        <fullName evidence="2">28242_t:CDS:1</fullName>
    </submittedName>
</protein>
<dbReference type="EMBL" id="CAJVPY010028289">
    <property type="protein sequence ID" value="CAG8792417.1"/>
    <property type="molecule type" value="Genomic_DNA"/>
</dbReference>
<accession>A0A9N9JR82</accession>
<sequence length="124" mass="14221">PDKVLAMSKIQSNILHTRKIKNSKEYDNCICRLYIAAPILLDGESFEELTISDLDYQISDNESENNIDKAITELNNIEKIAPGSNTESGNIKEATKSSNWTNQNFEDEDLITKEEQQWEHMINE</sequence>
<evidence type="ECO:0000256" key="1">
    <source>
        <dbReference type="SAM" id="MobiDB-lite"/>
    </source>
</evidence>
<organism evidence="2 3">
    <name type="scientific">Dentiscutata erythropus</name>
    <dbReference type="NCBI Taxonomy" id="1348616"/>
    <lineage>
        <taxon>Eukaryota</taxon>
        <taxon>Fungi</taxon>
        <taxon>Fungi incertae sedis</taxon>
        <taxon>Mucoromycota</taxon>
        <taxon>Glomeromycotina</taxon>
        <taxon>Glomeromycetes</taxon>
        <taxon>Diversisporales</taxon>
        <taxon>Gigasporaceae</taxon>
        <taxon>Dentiscutata</taxon>
    </lineage>
</organism>
<comment type="caution">
    <text evidence="2">The sequence shown here is derived from an EMBL/GenBank/DDBJ whole genome shotgun (WGS) entry which is preliminary data.</text>
</comment>
<feature type="non-terminal residue" evidence="2">
    <location>
        <position position="1"/>
    </location>
</feature>
<dbReference type="AlphaFoldDB" id="A0A9N9JR82"/>